<evidence type="ECO:0000256" key="3">
    <source>
        <dbReference type="ARBA" id="ARBA00012757"/>
    </source>
</evidence>
<dbReference type="OrthoDB" id="200349at2759"/>
<keyword evidence="4 10" id="KW-0732">Signal</keyword>
<dbReference type="Proteomes" id="UP000054567">
    <property type="component" value="Unassembled WGS sequence"/>
</dbReference>
<keyword evidence="6" id="KW-0325">Glycoprotein</keyword>
<evidence type="ECO:0000256" key="5">
    <source>
        <dbReference type="ARBA" id="ARBA00022801"/>
    </source>
</evidence>
<keyword evidence="5" id="KW-0378">Hydrolase</keyword>
<evidence type="ECO:0000256" key="9">
    <source>
        <dbReference type="ARBA" id="ARBA00031637"/>
    </source>
</evidence>
<feature type="domain" description="Glycoside hydrolase family 65 central catalytic" evidence="11">
    <location>
        <begin position="433"/>
        <end position="619"/>
    </location>
</feature>
<feature type="chain" id="PRO_5005271081" description="alpha,alpha-trehalase" evidence="10">
    <location>
        <begin position="19"/>
        <end position="1135"/>
    </location>
</feature>
<keyword evidence="7" id="KW-0326">Glycosidase</keyword>
<dbReference type="GO" id="GO:0005993">
    <property type="term" value="P:trehalose catabolic process"/>
    <property type="evidence" value="ECO:0007669"/>
    <property type="project" value="TreeGrafter"/>
</dbReference>
<dbReference type="GO" id="GO:0009277">
    <property type="term" value="C:fungal-type cell wall"/>
    <property type="evidence" value="ECO:0007669"/>
    <property type="project" value="TreeGrafter"/>
</dbReference>
<dbReference type="VEuPathDB" id="FungiDB:CPAG_05154"/>
<dbReference type="InterPro" id="IPR037018">
    <property type="entry name" value="GH65_N"/>
</dbReference>
<evidence type="ECO:0000313" key="14">
    <source>
        <dbReference type="EMBL" id="KMM68830.1"/>
    </source>
</evidence>
<dbReference type="SUPFAM" id="SSF74650">
    <property type="entry name" value="Galactose mutarotase-like"/>
    <property type="match status" value="1"/>
</dbReference>
<reference evidence="14 15" key="1">
    <citation type="submission" date="2007-06" db="EMBL/GenBank/DDBJ databases">
        <title>The Genome Sequence of Coccidioides posadasii RMSCC_3488.</title>
        <authorList>
            <consortium name="Coccidioides Genome Resources Consortium"/>
            <consortium name="The Broad Institute Genome Sequencing Platform"/>
            <person name="Henn M.R."/>
            <person name="Sykes S."/>
            <person name="Young S."/>
            <person name="Jaffe D."/>
            <person name="Berlin A."/>
            <person name="Alvarez P."/>
            <person name="Butler J."/>
            <person name="Gnerre S."/>
            <person name="Grabherr M."/>
            <person name="Mauceli E."/>
            <person name="Brockman W."/>
            <person name="Kodira C."/>
            <person name="Alvarado L."/>
            <person name="Zeng Q."/>
            <person name="Crawford M."/>
            <person name="Antoine C."/>
            <person name="Devon K."/>
            <person name="Galgiani J."/>
            <person name="Orsborn K."/>
            <person name="Lewis M.L."/>
            <person name="Nusbaum C."/>
            <person name="Galagan J."/>
            <person name="Birren B."/>
        </authorList>
    </citation>
    <scope>NUCLEOTIDE SEQUENCE [LARGE SCALE GENOMIC DNA]</scope>
    <source>
        <strain evidence="14 15">RMSCC 3488</strain>
    </source>
</reference>
<reference evidence="15" key="3">
    <citation type="journal article" date="2010" name="Genome Res.">
        <title>Population genomic sequencing of Coccidioides fungi reveals recent hybridization and transposon control.</title>
        <authorList>
            <person name="Neafsey D.E."/>
            <person name="Barker B.M."/>
            <person name="Sharpton T.J."/>
            <person name="Stajich J.E."/>
            <person name="Park D.J."/>
            <person name="Whiston E."/>
            <person name="Hung C.-Y."/>
            <person name="McMahan C."/>
            <person name="White J."/>
            <person name="Sykes S."/>
            <person name="Heiman D."/>
            <person name="Young S."/>
            <person name="Zeng Q."/>
            <person name="Abouelleil A."/>
            <person name="Aftuck L."/>
            <person name="Bessette D."/>
            <person name="Brown A."/>
            <person name="FitzGerald M."/>
            <person name="Lui A."/>
            <person name="Macdonald J.P."/>
            <person name="Priest M."/>
            <person name="Orbach M.J."/>
            <person name="Galgiani J.N."/>
            <person name="Kirkland T.N."/>
            <person name="Cole G.T."/>
            <person name="Birren B.W."/>
            <person name="Henn M.R."/>
            <person name="Taylor J.W."/>
            <person name="Rounsley S.D."/>
        </authorList>
    </citation>
    <scope>NUCLEOTIDE SEQUENCE [LARGE SCALE GENOMIC DNA]</scope>
    <source>
        <strain evidence="15">RMSCC 3488</strain>
    </source>
</reference>
<dbReference type="GO" id="GO:0004555">
    <property type="term" value="F:alpha,alpha-trehalase activity"/>
    <property type="evidence" value="ECO:0007669"/>
    <property type="project" value="UniProtKB-EC"/>
</dbReference>
<dbReference type="Pfam" id="PF03632">
    <property type="entry name" value="Glyco_hydro_65m"/>
    <property type="match status" value="1"/>
</dbReference>
<accession>A0A0J6FHH4</accession>
<dbReference type="PANTHER" id="PTHR11051">
    <property type="entry name" value="GLYCOSYL HYDROLASE-RELATED"/>
    <property type="match status" value="1"/>
</dbReference>
<dbReference type="Gene3D" id="2.70.98.40">
    <property type="entry name" value="Glycoside hydrolase, family 65, N-terminal domain"/>
    <property type="match status" value="1"/>
</dbReference>
<evidence type="ECO:0000256" key="10">
    <source>
        <dbReference type="SAM" id="SignalP"/>
    </source>
</evidence>
<dbReference type="FunFam" id="2.70.98.40:FF:000004">
    <property type="entry name" value="Alpha,alpha-trehalose glucohydrolase TreA/Ath1"/>
    <property type="match status" value="1"/>
</dbReference>
<comment type="similarity">
    <text evidence="2">Belongs to the glycosyl hydrolase 65 family.</text>
</comment>
<dbReference type="InterPro" id="IPR012341">
    <property type="entry name" value="6hp_glycosidase-like_sf"/>
</dbReference>
<dbReference type="FunFam" id="1.50.10.10:FF:000032">
    <property type="entry name" value="Vacuolar acid trehalase"/>
    <property type="match status" value="1"/>
</dbReference>
<organism evidence="14 15">
    <name type="scientific">Coccidioides posadasii RMSCC 3488</name>
    <dbReference type="NCBI Taxonomy" id="454284"/>
    <lineage>
        <taxon>Eukaryota</taxon>
        <taxon>Fungi</taxon>
        <taxon>Dikarya</taxon>
        <taxon>Ascomycota</taxon>
        <taxon>Pezizomycotina</taxon>
        <taxon>Eurotiomycetes</taxon>
        <taxon>Eurotiomycetidae</taxon>
        <taxon>Onygenales</taxon>
        <taxon>Onygenaceae</taxon>
        <taxon>Coccidioides</taxon>
    </lineage>
</organism>
<dbReference type="SUPFAM" id="SSF48208">
    <property type="entry name" value="Six-hairpin glycosidases"/>
    <property type="match status" value="1"/>
</dbReference>
<dbReference type="InterPro" id="IPR005194">
    <property type="entry name" value="Glyco_hydro_65_C"/>
</dbReference>
<name>A0A0J6FHH4_COCPO</name>
<dbReference type="InterPro" id="IPR011013">
    <property type="entry name" value="Gal_mutarotase_sf_dom"/>
</dbReference>
<feature type="domain" description="Glycoside hydrolase family 65 N-terminal" evidence="13">
    <location>
        <begin position="74"/>
        <end position="338"/>
    </location>
</feature>
<evidence type="ECO:0000256" key="6">
    <source>
        <dbReference type="ARBA" id="ARBA00023180"/>
    </source>
</evidence>
<dbReference type="InterPro" id="IPR005196">
    <property type="entry name" value="Glyco_hydro_65_N"/>
</dbReference>
<reference evidence="15" key="2">
    <citation type="journal article" date="2009" name="Genome Res.">
        <title>Comparative genomic analyses of the human fungal pathogens Coccidioides and their relatives.</title>
        <authorList>
            <person name="Sharpton T.J."/>
            <person name="Stajich J.E."/>
            <person name="Rounsley S.D."/>
            <person name="Gardner M.J."/>
            <person name="Wortman J.R."/>
            <person name="Jordar V.S."/>
            <person name="Maiti R."/>
            <person name="Kodira C.D."/>
            <person name="Neafsey D.E."/>
            <person name="Zeng Q."/>
            <person name="Hung C.-Y."/>
            <person name="McMahan C."/>
            <person name="Muszewska A."/>
            <person name="Grynberg M."/>
            <person name="Mandel M.A."/>
            <person name="Kellner E.M."/>
            <person name="Barker B.M."/>
            <person name="Galgiani J.N."/>
            <person name="Orbach M.J."/>
            <person name="Kirkland T.N."/>
            <person name="Cole G.T."/>
            <person name="Henn M.R."/>
            <person name="Birren B.W."/>
            <person name="Taylor J.W."/>
        </authorList>
    </citation>
    <scope>NUCLEOTIDE SEQUENCE [LARGE SCALE GENOMIC DNA]</scope>
    <source>
        <strain evidence="15">RMSCC 3488</strain>
    </source>
</reference>
<evidence type="ECO:0000256" key="7">
    <source>
        <dbReference type="ARBA" id="ARBA00023295"/>
    </source>
</evidence>
<dbReference type="InterPro" id="IPR005195">
    <property type="entry name" value="Glyco_hydro_65_M"/>
</dbReference>
<evidence type="ECO:0000259" key="12">
    <source>
        <dbReference type="Pfam" id="PF03633"/>
    </source>
</evidence>
<feature type="domain" description="Glycoside hydrolase family 65 C-terminal" evidence="12">
    <location>
        <begin position="778"/>
        <end position="819"/>
    </location>
</feature>
<dbReference type="Gene3D" id="1.50.10.10">
    <property type="match status" value="1"/>
</dbReference>
<dbReference type="EC" id="3.2.1.28" evidence="3"/>
<evidence type="ECO:0000256" key="4">
    <source>
        <dbReference type="ARBA" id="ARBA00022729"/>
    </source>
</evidence>
<evidence type="ECO:0000259" key="13">
    <source>
        <dbReference type="Pfam" id="PF03636"/>
    </source>
</evidence>
<evidence type="ECO:0000256" key="8">
    <source>
        <dbReference type="ARBA" id="ARBA00030473"/>
    </source>
</evidence>
<dbReference type="InterPro" id="IPR008928">
    <property type="entry name" value="6-hairpin_glycosidase_sf"/>
</dbReference>
<gene>
    <name evidence="14" type="ORF">CPAG_05154</name>
</gene>
<dbReference type="PANTHER" id="PTHR11051:SF8">
    <property type="entry name" value="PROTEIN-GLUCOSYLGALACTOSYLHYDROXYLYSINE GLUCOSIDASE"/>
    <property type="match status" value="1"/>
</dbReference>
<evidence type="ECO:0000256" key="1">
    <source>
        <dbReference type="ARBA" id="ARBA00001576"/>
    </source>
</evidence>
<evidence type="ECO:0000256" key="2">
    <source>
        <dbReference type="ARBA" id="ARBA00006768"/>
    </source>
</evidence>
<dbReference type="GO" id="GO:0030246">
    <property type="term" value="F:carbohydrate binding"/>
    <property type="evidence" value="ECO:0007669"/>
    <property type="project" value="InterPro"/>
</dbReference>
<dbReference type="Pfam" id="PF03636">
    <property type="entry name" value="Glyco_hydro_65N"/>
    <property type="match status" value="1"/>
</dbReference>
<protein>
    <recommendedName>
        <fullName evidence="3">alpha,alpha-trehalase</fullName>
        <ecNumber evidence="3">3.2.1.28</ecNumber>
    </recommendedName>
    <alternativeName>
        <fullName evidence="8">Alpha,alpha-trehalase</fullName>
    </alternativeName>
    <alternativeName>
        <fullName evidence="9">Alpha,alpha-trehalose glucohydrolase</fullName>
    </alternativeName>
</protein>
<dbReference type="Pfam" id="PF03633">
    <property type="entry name" value="Glyco_hydro_65C"/>
    <property type="match status" value="1"/>
</dbReference>
<comment type="catalytic activity">
    <reaction evidence="1">
        <text>alpha,alpha-trehalose + H2O = alpha-D-glucose + beta-D-glucose</text>
        <dbReference type="Rhea" id="RHEA:32675"/>
        <dbReference type="ChEBI" id="CHEBI:15377"/>
        <dbReference type="ChEBI" id="CHEBI:15903"/>
        <dbReference type="ChEBI" id="CHEBI:16551"/>
        <dbReference type="ChEBI" id="CHEBI:17925"/>
        <dbReference type="EC" id="3.2.1.28"/>
    </reaction>
</comment>
<dbReference type="EMBL" id="DS268111">
    <property type="protein sequence ID" value="KMM68830.1"/>
    <property type="molecule type" value="Genomic_DNA"/>
</dbReference>
<sequence length="1135" mass="124014">MFANTLCAGLLFTGQVLGVAHSHGSKASKILDRNILSQRLDKRESNIQAPLYPTKFSGVTWDNTNWRLTTTVLDQGHYQSRGSIANGYLGISVAAVGPFFELDVPVNGDVINGWPLFSRRQTFATISGFHDLQPETNGTNFPWMNQYGGESVISGVPHWSGMILDLGQDGYLDASVENSTISDFVSTLDMKAGTLTWKYKWTPAGRNDSFDIAYQLFAHKLHVNQAVVHMEITPSTNIDATIVNILEGYSAVRTQFAGSGTDGQAIYSSVRPDGISNVTAYIYAQMAGTDEVDMSTLSLVTDKPYIRRNDSTIAQAVSVRLRAGVTTGVTKFVGAASTDGFADPRLVAKDSCAKALNNGFETSLRSHIGEWAIVFPDDSVDNFSLPDTGHLPLDNHIIESAITAVANPYYLLQTTVSTNARKAVNDAPINRGSMAVGGLTSDSYAGLVFWDADIWMQPGFVPAFPEAAQSFTNYRVDKYGQALANAQTAFTSSKNRTHISPDAAIYSWTSGRFGNCTGTGPCFDYQYHLNGDIGLQLINNWVTTGDTEYFKSDLFPLYNSIATLFADVLERNGSKWTLTNMTDPDEYANHVDAGGFTMPMIASTLIYANSFRQMFGLEQNQTWNDMAENVLISRDPSSSITLEYTTMNGSTQVKQADIVLNTFPLRYTENYSPENALLDLDYNLQYAAKQSPDGPAMTYAIFSIVANEVSPSGCSAYTYAQYSFSPYVRAPFFQFSEQLVDDWLTNGGTHPAFPFLTGKGGANQVVLFGYLGYRLLPDSVLHIDPNLPPQIPHINYRTFYWHGWPIKAESNYTHTTIRRAQHRTALPTADQRFADAPIPVHVGPESNVTVYSLPPSGDLVIQNRQIGSIDTFPGNLVQCQPVSSPHEYLPGQFPIAAVDGAASTKWQPTRANMTASLTVTFPESALSSSISGFGFDWAQAPPQNAKVLLHDFPLPPVLDIFAESPPGSIVVADLSEIAVSDPYKPNVTDLNKIMRYKGNTTNVTLSSPVPVTKFATLLISGNQGLGDAEIKAGNGTGATVAEWSILGAGGLGSNGREDKPAVNKFRIRGVPWTNKRFSPIAHVTEDCLTDSSKAKLEDYYIDLLHPWCFNEHGLEVKSSLLTERRFLDAPTARDG</sequence>
<feature type="signal peptide" evidence="10">
    <location>
        <begin position="1"/>
        <end position="18"/>
    </location>
</feature>
<evidence type="ECO:0000259" key="11">
    <source>
        <dbReference type="Pfam" id="PF03632"/>
    </source>
</evidence>
<proteinExistence type="inferred from homology"/>
<dbReference type="AlphaFoldDB" id="A0A0J6FHH4"/>
<evidence type="ECO:0000313" key="15">
    <source>
        <dbReference type="Proteomes" id="UP000054567"/>
    </source>
</evidence>